<proteinExistence type="predicted"/>
<dbReference type="RefSeq" id="WP_172584117.1">
    <property type="nucleotide sequence ID" value="NZ_BLAM01000045.1"/>
</dbReference>
<sequence>MKEYDLLLEEVNNLKDEIELDKKHRGDGAIHDNLGAIYLALEMLSNKLGYDLEEAYTTYKKYNQ</sequence>
<protein>
    <recommendedName>
        <fullName evidence="2">NTP pyrophosphohydrolase MazG putative catalytic core domain-containing protein</fullName>
    </recommendedName>
</protein>
<reference evidence="1" key="1">
    <citation type="submission" date="2019-10" db="EMBL/GenBank/DDBJ databases">
        <title>Lactobacillus agilis SY212 Whole Genome Sequencing Project.</title>
        <authorList>
            <person name="Suzuki S."/>
            <person name="Endo A."/>
            <person name="Maeno S."/>
            <person name="Shiwa Y."/>
            <person name="Matsutani M."/>
            <person name="Kajikawa A."/>
        </authorList>
    </citation>
    <scope>NUCLEOTIDE SEQUENCE</scope>
    <source>
        <strain evidence="1">SY212</strain>
    </source>
</reference>
<evidence type="ECO:0008006" key="2">
    <source>
        <dbReference type="Google" id="ProtNLM"/>
    </source>
</evidence>
<gene>
    <name evidence="1" type="ORF">SY212_02770</name>
</gene>
<accession>A0A6F9XJ61</accession>
<dbReference type="Proteomes" id="UP000494265">
    <property type="component" value="Unassembled WGS sequence"/>
</dbReference>
<dbReference type="AlphaFoldDB" id="A0A6F9XJ61"/>
<name>A0A6F9XJ61_9LACO</name>
<evidence type="ECO:0000313" key="1">
    <source>
        <dbReference type="EMBL" id="GET05247.1"/>
    </source>
</evidence>
<comment type="caution">
    <text evidence="1">The sequence shown here is derived from an EMBL/GenBank/DDBJ whole genome shotgun (WGS) entry which is preliminary data.</text>
</comment>
<dbReference type="EMBL" id="BLAM01000045">
    <property type="protein sequence ID" value="GET05247.1"/>
    <property type="molecule type" value="Genomic_DNA"/>
</dbReference>
<organism evidence="1">
    <name type="scientific">Ligilactobacillus agilis</name>
    <dbReference type="NCBI Taxonomy" id="1601"/>
    <lineage>
        <taxon>Bacteria</taxon>
        <taxon>Bacillati</taxon>
        <taxon>Bacillota</taxon>
        <taxon>Bacilli</taxon>
        <taxon>Lactobacillales</taxon>
        <taxon>Lactobacillaceae</taxon>
        <taxon>Ligilactobacillus</taxon>
    </lineage>
</organism>